<evidence type="ECO:0000313" key="3">
    <source>
        <dbReference type="Proteomes" id="UP000289340"/>
    </source>
</evidence>
<reference evidence="2 3" key="1">
    <citation type="submission" date="2018-09" db="EMBL/GenBank/DDBJ databases">
        <title>A high-quality reference genome of wild soybean provides a powerful tool to mine soybean genomes.</title>
        <authorList>
            <person name="Xie M."/>
            <person name="Chung C.Y.L."/>
            <person name="Li M.-W."/>
            <person name="Wong F.-L."/>
            <person name="Chan T.-F."/>
            <person name="Lam H.-M."/>
        </authorList>
    </citation>
    <scope>NUCLEOTIDE SEQUENCE [LARGE SCALE GENOMIC DNA]</scope>
    <source>
        <strain evidence="3">cv. W05</strain>
        <tissue evidence="2">Hypocotyl of etiolated seedlings</tissue>
    </source>
</reference>
<proteinExistence type="predicted"/>
<dbReference type="Proteomes" id="UP000289340">
    <property type="component" value="Chromosome 18"/>
</dbReference>
<evidence type="ECO:0000313" key="2">
    <source>
        <dbReference type="EMBL" id="RZB52586.1"/>
    </source>
</evidence>
<comment type="caution">
    <text evidence="2">The sequence shown here is derived from an EMBL/GenBank/DDBJ whole genome shotgun (WGS) entry which is preliminary data.</text>
</comment>
<keyword evidence="3" id="KW-1185">Reference proteome</keyword>
<dbReference type="EMBL" id="QZWG01000018">
    <property type="protein sequence ID" value="RZB52586.1"/>
    <property type="molecule type" value="Genomic_DNA"/>
</dbReference>
<gene>
    <name evidence="2" type="ORF">D0Y65_048877</name>
</gene>
<evidence type="ECO:0000256" key="1">
    <source>
        <dbReference type="SAM" id="SignalP"/>
    </source>
</evidence>
<sequence>MATPQKSTMKFAILLLFIIFASDVYMKLEARRDIVTLRCRIDENCYNLCPDCDCKCINTWCKCLPTQGDLLSFTNNNYTQAP</sequence>
<feature type="chain" id="PRO_5019476054" evidence="1">
    <location>
        <begin position="27"/>
        <end position="82"/>
    </location>
</feature>
<dbReference type="AlphaFoldDB" id="A0A445FUP5"/>
<name>A0A445FUP5_GLYSO</name>
<organism evidence="2 3">
    <name type="scientific">Glycine soja</name>
    <name type="common">Wild soybean</name>
    <dbReference type="NCBI Taxonomy" id="3848"/>
    <lineage>
        <taxon>Eukaryota</taxon>
        <taxon>Viridiplantae</taxon>
        <taxon>Streptophyta</taxon>
        <taxon>Embryophyta</taxon>
        <taxon>Tracheophyta</taxon>
        <taxon>Spermatophyta</taxon>
        <taxon>Magnoliopsida</taxon>
        <taxon>eudicotyledons</taxon>
        <taxon>Gunneridae</taxon>
        <taxon>Pentapetalae</taxon>
        <taxon>rosids</taxon>
        <taxon>fabids</taxon>
        <taxon>Fabales</taxon>
        <taxon>Fabaceae</taxon>
        <taxon>Papilionoideae</taxon>
        <taxon>50 kb inversion clade</taxon>
        <taxon>NPAAA clade</taxon>
        <taxon>indigoferoid/millettioid clade</taxon>
        <taxon>Phaseoleae</taxon>
        <taxon>Glycine</taxon>
        <taxon>Glycine subgen. Soja</taxon>
    </lineage>
</organism>
<accession>A0A445FUP5</accession>
<keyword evidence="1" id="KW-0732">Signal</keyword>
<protein>
    <submittedName>
        <fullName evidence="2">Uncharacterized protein</fullName>
    </submittedName>
</protein>
<feature type="signal peptide" evidence="1">
    <location>
        <begin position="1"/>
        <end position="26"/>
    </location>
</feature>